<name>A0ABT1A987_9PSEU</name>
<dbReference type="Gene3D" id="1.20.1290.10">
    <property type="entry name" value="AhpD-like"/>
    <property type="match status" value="1"/>
</dbReference>
<sequence length="206" mass="22943">MAGNRLDRAAVRVLQHLGRRRWGFPPEIMPALVEHLGPVKALRWTLRTSRRFDRAVSALGPLRTHLACVAISLLNGCRYCAHGHAYALELHHLDRNDRLFPEPADTVAGWAGLPRNEVRSRLRGALMRAELHVELIWVDRALDLADGGQPIDDQEARIAHLVDMLDTLNAVGIAGQPPLDEAHDPLNRDTGLKTRLAELRAAQSQD</sequence>
<accession>A0ABT1A987</accession>
<dbReference type="EMBL" id="JAGSOV010000067">
    <property type="protein sequence ID" value="MCO1659558.1"/>
    <property type="molecule type" value="Genomic_DNA"/>
</dbReference>
<dbReference type="Proteomes" id="UP001165283">
    <property type="component" value="Unassembled WGS sequence"/>
</dbReference>
<organism evidence="1 2">
    <name type="scientific">Pseudonocardia humida</name>
    <dbReference type="NCBI Taxonomy" id="2800819"/>
    <lineage>
        <taxon>Bacteria</taxon>
        <taxon>Bacillati</taxon>
        <taxon>Actinomycetota</taxon>
        <taxon>Actinomycetes</taxon>
        <taxon>Pseudonocardiales</taxon>
        <taxon>Pseudonocardiaceae</taxon>
        <taxon>Pseudonocardia</taxon>
    </lineage>
</organism>
<proteinExistence type="predicted"/>
<evidence type="ECO:0000313" key="2">
    <source>
        <dbReference type="Proteomes" id="UP001165283"/>
    </source>
</evidence>
<evidence type="ECO:0000313" key="1">
    <source>
        <dbReference type="EMBL" id="MCO1659558.1"/>
    </source>
</evidence>
<comment type="caution">
    <text evidence="1">The sequence shown here is derived from an EMBL/GenBank/DDBJ whole genome shotgun (WGS) entry which is preliminary data.</text>
</comment>
<protein>
    <submittedName>
        <fullName evidence="1">Carboxymuconolactone decarboxylase family protein</fullName>
    </submittedName>
</protein>
<gene>
    <name evidence="1" type="ORF">KDL28_31265</name>
</gene>
<reference evidence="1" key="1">
    <citation type="submission" date="2021-04" db="EMBL/GenBank/DDBJ databases">
        <title>Pseudonocardia sp. nov., isolated from sandy soil of mangrove forest.</title>
        <authorList>
            <person name="Zan Z."/>
            <person name="Huang R."/>
            <person name="Liu W."/>
        </authorList>
    </citation>
    <scope>NUCLEOTIDE SEQUENCE</scope>
    <source>
        <strain evidence="1">S2-4</strain>
    </source>
</reference>
<dbReference type="InterPro" id="IPR029032">
    <property type="entry name" value="AhpD-like"/>
</dbReference>
<dbReference type="SUPFAM" id="SSF69118">
    <property type="entry name" value="AhpD-like"/>
    <property type="match status" value="1"/>
</dbReference>
<dbReference type="RefSeq" id="WP_252444377.1">
    <property type="nucleotide sequence ID" value="NZ_JAGSOV010000067.1"/>
</dbReference>
<keyword evidence="2" id="KW-1185">Reference proteome</keyword>